<dbReference type="AlphaFoldDB" id="A0A150WL76"/>
<dbReference type="SMART" id="SM00020">
    <property type="entry name" value="Tryp_SPc"/>
    <property type="match status" value="1"/>
</dbReference>
<dbReference type="PROSITE" id="PS00135">
    <property type="entry name" value="TRYPSIN_SER"/>
    <property type="match status" value="1"/>
</dbReference>
<dbReference type="InterPro" id="IPR051333">
    <property type="entry name" value="CLIP_Serine_Protease"/>
</dbReference>
<dbReference type="EMBL" id="LUKE01000002">
    <property type="protein sequence ID" value="KYG64694.1"/>
    <property type="molecule type" value="Genomic_DNA"/>
</dbReference>
<feature type="domain" description="Peptidase S1" evidence="4">
    <location>
        <begin position="42"/>
        <end position="263"/>
    </location>
</feature>
<dbReference type="Gene3D" id="2.40.10.10">
    <property type="entry name" value="Trypsin-like serine proteases"/>
    <property type="match status" value="1"/>
</dbReference>
<keyword evidence="6" id="KW-1185">Reference proteome</keyword>
<reference evidence="5 6" key="1">
    <citation type="submission" date="2016-03" db="EMBL/GenBank/DDBJ databases">
        <authorList>
            <person name="Ploux O."/>
        </authorList>
    </citation>
    <scope>NUCLEOTIDE SEQUENCE [LARGE SCALE GENOMIC DNA]</scope>
    <source>
        <strain evidence="5 6">R0</strain>
    </source>
</reference>
<dbReference type="Pfam" id="PF00089">
    <property type="entry name" value="Trypsin"/>
    <property type="match status" value="1"/>
</dbReference>
<keyword evidence="2" id="KW-0720">Serine protease</keyword>
<comment type="caution">
    <text evidence="5">The sequence shown here is derived from an EMBL/GenBank/DDBJ whole genome shotgun (WGS) entry which is preliminary data.</text>
</comment>
<sequence length="267" mass="28362">MKRLIALNLILVLGGLSLMGCAETPAEEYEMEAEGVSDSGGIVGAEAFSQDDLGLRATVALINLQTQKLFCTGTIISPQTVLTAAHCVQSGMALDKGVQFFDGSVVEYDMALRHMGYGLSENEDDIAVLHLTKPAPAGTQIAQLPRAALKPGSYKTRAFGIGRTASGNFDSGEMRMVNLQGSVTSARPSFLQYRQSNGKGVCKGDSGGPHFTYTKGQPVLVAITTQAENTRTLFGGKVGDICRRTTIATLTGKYFSWISQAVQALTK</sequence>
<evidence type="ECO:0000256" key="3">
    <source>
        <dbReference type="SAM" id="SignalP"/>
    </source>
</evidence>
<gene>
    <name evidence="5" type="ORF">AZI86_10815</name>
</gene>
<keyword evidence="3" id="KW-0732">Signal</keyword>
<dbReference type="RefSeq" id="WP_061835205.1">
    <property type="nucleotide sequence ID" value="NZ_LUKE01000002.1"/>
</dbReference>
<dbReference type="InterPro" id="IPR018114">
    <property type="entry name" value="TRYPSIN_HIS"/>
</dbReference>
<dbReference type="PROSITE" id="PS50240">
    <property type="entry name" value="TRYPSIN_DOM"/>
    <property type="match status" value="1"/>
</dbReference>
<dbReference type="InterPro" id="IPR009003">
    <property type="entry name" value="Peptidase_S1_PA"/>
</dbReference>
<evidence type="ECO:0000313" key="6">
    <source>
        <dbReference type="Proteomes" id="UP000075320"/>
    </source>
</evidence>
<feature type="chain" id="PRO_5007573201" description="Peptidase S1 domain-containing protein" evidence="3">
    <location>
        <begin position="23"/>
        <end position="267"/>
    </location>
</feature>
<keyword evidence="2" id="KW-0378">Hydrolase</keyword>
<protein>
    <recommendedName>
        <fullName evidence="4">Peptidase S1 domain-containing protein</fullName>
    </recommendedName>
</protein>
<dbReference type="PANTHER" id="PTHR24260">
    <property type="match status" value="1"/>
</dbReference>
<feature type="signal peptide" evidence="3">
    <location>
        <begin position="1"/>
        <end position="22"/>
    </location>
</feature>
<evidence type="ECO:0000256" key="1">
    <source>
        <dbReference type="ARBA" id="ARBA00023157"/>
    </source>
</evidence>
<dbReference type="OrthoDB" id="5290367at2"/>
<evidence type="ECO:0000259" key="4">
    <source>
        <dbReference type="PROSITE" id="PS50240"/>
    </source>
</evidence>
<dbReference type="GO" id="GO:0006508">
    <property type="term" value="P:proteolysis"/>
    <property type="evidence" value="ECO:0007669"/>
    <property type="project" value="UniProtKB-KW"/>
</dbReference>
<dbReference type="SUPFAM" id="SSF50494">
    <property type="entry name" value="Trypsin-like serine proteases"/>
    <property type="match status" value="1"/>
</dbReference>
<evidence type="ECO:0000256" key="2">
    <source>
        <dbReference type="RuleBase" id="RU363034"/>
    </source>
</evidence>
<proteinExistence type="predicted"/>
<dbReference type="InterPro" id="IPR001254">
    <property type="entry name" value="Trypsin_dom"/>
</dbReference>
<dbReference type="PANTHER" id="PTHR24260:SF136">
    <property type="entry name" value="GH08193P-RELATED"/>
    <property type="match status" value="1"/>
</dbReference>
<dbReference type="PROSITE" id="PS00134">
    <property type="entry name" value="TRYPSIN_HIS"/>
    <property type="match status" value="1"/>
</dbReference>
<dbReference type="InterPro" id="IPR001314">
    <property type="entry name" value="Peptidase_S1A"/>
</dbReference>
<name>A0A150WL76_BDEBC</name>
<dbReference type="InterPro" id="IPR033116">
    <property type="entry name" value="TRYPSIN_SER"/>
</dbReference>
<dbReference type="GO" id="GO:0004252">
    <property type="term" value="F:serine-type endopeptidase activity"/>
    <property type="evidence" value="ECO:0007669"/>
    <property type="project" value="InterPro"/>
</dbReference>
<accession>A0A150WL76</accession>
<keyword evidence="2" id="KW-0645">Protease</keyword>
<keyword evidence="1" id="KW-1015">Disulfide bond</keyword>
<dbReference type="Proteomes" id="UP000075320">
    <property type="component" value="Unassembled WGS sequence"/>
</dbReference>
<evidence type="ECO:0000313" key="5">
    <source>
        <dbReference type="EMBL" id="KYG64694.1"/>
    </source>
</evidence>
<organism evidence="5 6">
    <name type="scientific">Bdellovibrio bacteriovorus</name>
    <dbReference type="NCBI Taxonomy" id="959"/>
    <lineage>
        <taxon>Bacteria</taxon>
        <taxon>Pseudomonadati</taxon>
        <taxon>Bdellovibrionota</taxon>
        <taxon>Bdellovibrionia</taxon>
        <taxon>Bdellovibrionales</taxon>
        <taxon>Pseudobdellovibrionaceae</taxon>
        <taxon>Bdellovibrio</taxon>
    </lineage>
</organism>
<dbReference type="InterPro" id="IPR043504">
    <property type="entry name" value="Peptidase_S1_PA_chymotrypsin"/>
</dbReference>
<dbReference type="PRINTS" id="PR00722">
    <property type="entry name" value="CHYMOTRYPSIN"/>
</dbReference>
<dbReference type="PROSITE" id="PS51257">
    <property type="entry name" value="PROKAR_LIPOPROTEIN"/>
    <property type="match status" value="1"/>
</dbReference>